<gene>
    <name evidence="1" type="ORF">TDIS_0520</name>
</gene>
<name>A0A179D5C6_9BACT</name>
<proteinExistence type="predicted"/>
<sequence length="291" mass="32921">MRVTAPAPVTFLPESLFSLFSRPGRELTVRVIKVESKTLTLETGGEKFQARIAGSLLPDDFRPGETIRVRVLSSGPPVLLHIVEGEKISGAEARLLQIFQSVQAELPSLVSRFPTISERPELYPLVSFFVKLLEAEEKKFVEGPERNRSQDIRSKDKRGSSNKTVAFEEGELRIASQLIHDKGLLLPFAFADRTSWGFLEAGEETKATAQGKRYFYLRLFLSELGLVEAFLGLYPSSKLDLHFYFSREEALELAREQLFELKEHLAERGFYVEVTLERSHYEPGVILAREG</sequence>
<dbReference type="AlphaFoldDB" id="A0A179D5C6"/>
<keyword evidence="2" id="KW-1185">Reference proteome</keyword>
<evidence type="ECO:0000313" key="1">
    <source>
        <dbReference type="EMBL" id="OAQ21300.1"/>
    </source>
</evidence>
<organism evidence="1 2">
    <name type="scientific">Thermosulfurimonas dismutans</name>
    <dbReference type="NCBI Taxonomy" id="999894"/>
    <lineage>
        <taxon>Bacteria</taxon>
        <taxon>Pseudomonadati</taxon>
        <taxon>Thermodesulfobacteriota</taxon>
        <taxon>Thermodesulfobacteria</taxon>
        <taxon>Thermodesulfobacteriales</taxon>
        <taxon>Thermodesulfobacteriaceae</taxon>
        <taxon>Thermosulfurimonas</taxon>
    </lineage>
</organism>
<dbReference type="STRING" id="999894.TDIS_0520"/>
<comment type="caution">
    <text evidence="1">The sequence shown here is derived from an EMBL/GenBank/DDBJ whole genome shotgun (WGS) entry which is preliminary data.</text>
</comment>
<reference evidence="1 2" key="1">
    <citation type="submission" date="2016-04" db="EMBL/GenBank/DDBJ databases">
        <title>Genome analysis of Thermosulfurimonas dismutans, the first thermophilic sulfur-disproportionating bacterium of the phylum Thermodesulfobacteria.</title>
        <authorList>
            <person name="Mardanov A.V."/>
            <person name="Beletsky A.V."/>
            <person name="Kadnikov V.V."/>
            <person name="Slobodkin A.I."/>
            <person name="Ravin N.V."/>
        </authorList>
    </citation>
    <scope>NUCLEOTIDE SEQUENCE [LARGE SCALE GENOMIC DNA]</scope>
    <source>
        <strain evidence="1 2">S95</strain>
    </source>
</reference>
<evidence type="ECO:0000313" key="2">
    <source>
        <dbReference type="Proteomes" id="UP000078390"/>
    </source>
</evidence>
<dbReference type="EMBL" id="LWLG01000002">
    <property type="protein sequence ID" value="OAQ21300.1"/>
    <property type="molecule type" value="Genomic_DNA"/>
</dbReference>
<dbReference type="RefSeq" id="WP_068669008.1">
    <property type="nucleotide sequence ID" value="NZ_LWLG01000002.1"/>
</dbReference>
<evidence type="ECO:0008006" key="3">
    <source>
        <dbReference type="Google" id="ProtNLM"/>
    </source>
</evidence>
<dbReference type="Proteomes" id="UP000078390">
    <property type="component" value="Unassembled WGS sequence"/>
</dbReference>
<dbReference type="OrthoDB" id="9783554at2"/>
<protein>
    <recommendedName>
        <fullName evidence="3">Flagellar hook-length control protein-like C-terminal domain-containing protein</fullName>
    </recommendedName>
</protein>
<accession>A0A179D5C6</accession>